<evidence type="ECO:0000259" key="16">
    <source>
        <dbReference type="Pfam" id="PF05201"/>
    </source>
</evidence>
<protein>
    <recommendedName>
        <fullName evidence="3 8">Glutamyl-tRNA reductase</fullName>
        <shortName evidence="8">GluTR</shortName>
        <ecNumber evidence="3 8">1.2.1.70</ecNumber>
    </recommendedName>
</protein>
<proteinExistence type="inferred from homology"/>
<comment type="subunit">
    <text evidence="8">Homodimer.</text>
</comment>
<evidence type="ECO:0000259" key="14">
    <source>
        <dbReference type="Pfam" id="PF00745"/>
    </source>
</evidence>
<evidence type="ECO:0000256" key="1">
    <source>
        <dbReference type="ARBA" id="ARBA00005059"/>
    </source>
</evidence>
<comment type="function">
    <text evidence="8">Catalyzes the NADPH-dependent reduction of glutamyl-tRNA(Glu) to glutamate 1-semialdehyde (GSA).</text>
</comment>
<dbReference type="InterPro" id="IPR018214">
    <property type="entry name" value="GluRdtase_CS"/>
</dbReference>
<dbReference type="Pfam" id="PF00745">
    <property type="entry name" value="GlutR_dimer"/>
    <property type="match status" value="1"/>
</dbReference>
<dbReference type="Gene3D" id="3.40.50.720">
    <property type="entry name" value="NAD(P)-binding Rossmann-like Domain"/>
    <property type="match status" value="1"/>
</dbReference>
<evidence type="ECO:0000256" key="7">
    <source>
        <dbReference type="ARBA" id="ARBA00047464"/>
    </source>
</evidence>
<keyword evidence="6 8" id="KW-0627">Porphyrin biosynthesis</keyword>
<evidence type="ECO:0000256" key="12">
    <source>
        <dbReference type="PIRSR" id="PIRSR000445-4"/>
    </source>
</evidence>
<name>A0A7G5XF24_9BACT</name>
<dbReference type="KEGG" id="lacs:H4075_18680"/>
<dbReference type="InterPro" id="IPR036343">
    <property type="entry name" value="GluRdtase_N_sf"/>
</dbReference>
<dbReference type="PANTHER" id="PTHR43013">
    <property type="entry name" value="GLUTAMYL-TRNA REDUCTASE"/>
    <property type="match status" value="1"/>
</dbReference>
<feature type="binding site" evidence="8 10">
    <location>
        <begin position="57"/>
        <end position="60"/>
    </location>
    <ligand>
        <name>substrate</name>
    </ligand>
</feature>
<dbReference type="SUPFAM" id="SSF69075">
    <property type="entry name" value="Glutamyl tRNA-reductase dimerization domain"/>
    <property type="match status" value="1"/>
</dbReference>
<dbReference type="InterPro" id="IPR006151">
    <property type="entry name" value="Shikm_DH/Glu-tRNA_Rdtase"/>
</dbReference>
<dbReference type="GO" id="GO:0050661">
    <property type="term" value="F:NADP binding"/>
    <property type="evidence" value="ECO:0007669"/>
    <property type="project" value="InterPro"/>
</dbReference>
<dbReference type="PANTHER" id="PTHR43013:SF1">
    <property type="entry name" value="GLUTAMYL-TRNA REDUCTASE"/>
    <property type="match status" value="1"/>
</dbReference>
<comment type="similarity">
    <text evidence="2 8 13">Belongs to the glutamyl-tRNA reductase family.</text>
</comment>
<evidence type="ECO:0000259" key="15">
    <source>
        <dbReference type="Pfam" id="PF01488"/>
    </source>
</evidence>
<dbReference type="Pfam" id="PF01488">
    <property type="entry name" value="Shikimate_DH"/>
    <property type="match status" value="1"/>
</dbReference>
<evidence type="ECO:0000256" key="5">
    <source>
        <dbReference type="ARBA" id="ARBA00023002"/>
    </source>
</evidence>
<evidence type="ECO:0000256" key="2">
    <source>
        <dbReference type="ARBA" id="ARBA00005916"/>
    </source>
</evidence>
<dbReference type="Proteomes" id="UP000515344">
    <property type="component" value="Chromosome"/>
</dbReference>
<keyword evidence="5 8" id="KW-0560">Oxidoreductase</keyword>
<accession>A0A7G5XF24</accession>
<dbReference type="EC" id="1.2.1.70" evidence="3 8"/>
<dbReference type="NCBIfam" id="TIGR01035">
    <property type="entry name" value="hemA"/>
    <property type="match status" value="1"/>
</dbReference>
<dbReference type="InterPro" id="IPR036453">
    <property type="entry name" value="GluRdtase_dimer_dom_sf"/>
</dbReference>
<keyword evidence="4 8" id="KW-0521">NADP</keyword>
<comment type="pathway">
    <text evidence="1 8 13">Porphyrin-containing compound metabolism; protoporphyrin-IX biosynthesis; 5-aminolevulinate from L-glutamyl-tRNA(Glu): step 1/2.</text>
</comment>
<dbReference type="PIRSF" id="PIRSF000445">
    <property type="entry name" value="4pyrrol_synth_GluRdtase"/>
    <property type="match status" value="1"/>
</dbReference>
<evidence type="ECO:0000313" key="17">
    <source>
        <dbReference type="EMBL" id="QNA44077.1"/>
    </source>
</evidence>
<evidence type="ECO:0000256" key="13">
    <source>
        <dbReference type="RuleBase" id="RU000584"/>
    </source>
</evidence>
<dbReference type="HAMAP" id="MF_00087">
    <property type="entry name" value="Glu_tRNA_reductase"/>
    <property type="match status" value="1"/>
</dbReference>
<comment type="miscellaneous">
    <text evidence="8">During catalysis, the active site Cys acts as a nucleophile attacking the alpha-carbonyl group of tRNA-bound glutamate with the formation of a thioester intermediate between enzyme and glutamate, and the concomitant release of tRNA(Glu). The thioester intermediate is finally reduced by direct hydride transfer from NADPH, to form the product GSA.</text>
</comment>
<evidence type="ECO:0000313" key="18">
    <source>
        <dbReference type="Proteomes" id="UP000515344"/>
    </source>
</evidence>
<evidence type="ECO:0000256" key="6">
    <source>
        <dbReference type="ARBA" id="ARBA00023244"/>
    </source>
</evidence>
<evidence type="ECO:0000256" key="4">
    <source>
        <dbReference type="ARBA" id="ARBA00022857"/>
    </source>
</evidence>
<feature type="binding site" evidence="8 10">
    <location>
        <begin position="118"/>
        <end position="120"/>
    </location>
    <ligand>
        <name>substrate</name>
    </ligand>
</feature>
<dbReference type="Pfam" id="PF05201">
    <property type="entry name" value="GlutR_N"/>
    <property type="match status" value="1"/>
</dbReference>
<feature type="site" description="Important for activity" evidence="8 12">
    <location>
        <position position="103"/>
    </location>
</feature>
<dbReference type="PROSITE" id="PS00747">
    <property type="entry name" value="GLUTR"/>
    <property type="match status" value="1"/>
</dbReference>
<sequence>MHRTGAKDISKFFIAGINYRKTDALIRGQFAVNPEQYKTILELAPDFAVHEFFLISTCNRTEIYGFADEADQLIRLLCTQTEGTVEQFRQLSYIKQGQEAINHLFTVGGGLDSQILGDYEIVGQIKQAAKLAKQHDRIDAFTERLVNCMLQSSKAIKNNTALSDGTVSVSFAAVQYIRKHIKGIKSKKILLLGTGKFGRNTCKNLVDYLGTKNITLINRTEEKATTLAEELGLHSAPLEELQQHITTADIILVATNATEPTILTSHLEGLNHKLIIDLSIPYNVEQSAKELANITLVNVDELSKLKDETLTKREAEVPKAKAIIAEHIAEFIDWYQMRKHVPVLKAVKTKLKEIHTSPLYITLQPHHTACNKTDEKIQRVINGMASKMKEQNQRGCYYIEAINEFIATGTD</sequence>
<dbReference type="GO" id="GO:0019353">
    <property type="term" value="P:protoporphyrinogen IX biosynthetic process from glutamate"/>
    <property type="evidence" value="ECO:0007669"/>
    <property type="project" value="TreeGrafter"/>
</dbReference>
<evidence type="ECO:0000256" key="11">
    <source>
        <dbReference type="PIRSR" id="PIRSR000445-3"/>
    </source>
</evidence>
<dbReference type="UniPathway" id="UPA00251">
    <property type="reaction ID" value="UER00316"/>
</dbReference>
<feature type="domain" description="Glutamyl-tRNA reductase N-terminal" evidence="16">
    <location>
        <begin position="16"/>
        <end position="160"/>
    </location>
</feature>
<reference evidence="18" key="1">
    <citation type="submission" date="2020-08" db="EMBL/GenBank/DDBJ databases">
        <title>Lacibacter sp. S13-6-6 genome sequencing.</title>
        <authorList>
            <person name="Jin L."/>
        </authorList>
    </citation>
    <scope>NUCLEOTIDE SEQUENCE [LARGE SCALE GENOMIC DNA]</scope>
    <source>
        <strain evidence="18">S13-6-6</strain>
    </source>
</reference>
<evidence type="ECO:0000256" key="9">
    <source>
        <dbReference type="PIRSR" id="PIRSR000445-1"/>
    </source>
</evidence>
<feature type="binding site" evidence="8 10">
    <location>
        <position position="113"/>
    </location>
    <ligand>
        <name>substrate</name>
    </ligand>
</feature>
<feature type="binding site" evidence="8 10">
    <location>
        <position position="124"/>
    </location>
    <ligand>
        <name>substrate</name>
    </ligand>
</feature>
<dbReference type="AlphaFoldDB" id="A0A7G5XF24"/>
<feature type="binding site" evidence="8 11">
    <location>
        <begin position="193"/>
        <end position="198"/>
    </location>
    <ligand>
        <name>NADP(+)</name>
        <dbReference type="ChEBI" id="CHEBI:58349"/>
    </ligand>
</feature>
<evidence type="ECO:0000256" key="10">
    <source>
        <dbReference type="PIRSR" id="PIRSR000445-2"/>
    </source>
</evidence>
<dbReference type="InterPro" id="IPR015896">
    <property type="entry name" value="4pyrrol_synth_GluRdtase_dimer"/>
</dbReference>
<feature type="domain" description="Quinate/shikimate 5-dehydrogenase/glutamyl-tRNA reductase" evidence="15">
    <location>
        <begin position="179"/>
        <end position="304"/>
    </location>
</feature>
<comment type="catalytic activity">
    <reaction evidence="7 8 13">
        <text>(S)-4-amino-5-oxopentanoate + tRNA(Glu) + NADP(+) = L-glutamyl-tRNA(Glu) + NADPH + H(+)</text>
        <dbReference type="Rhea" id="RHEA:12344"/>
        <dbReference type="Rhea" id="RHEA-COMP:9663"/>
        <dbReference type="Rhea" id="RHEA-COMP:9680"/>
        <dbReference type="ChEBI" id="CHEBI:15378"/>
        <dbReference type="ChEBI" id="CHEBI:57501"/>
        <dbReference type="ChEBI" id="CHEBI:57783"/>
        <dbReference type="ChEBI" id="CHEBI:58349"/>
        <dbReference type="ChEBI" id="CHEBI:78442"/>
        <dbReference type="ChEBI" id="CHEBI:78520"/>
        <dbReference type="EC" id="1.2.1.70"/>
    </reaction>
</comment>
<evidence type="ECO:0000256" key="3">
    <source>
        <dbReference type="ARBA" id="ARBA00012970"/>
    </source>
</evidence>
<feature type="active site" description="Nucleophile" evidence="8 9">
    <location>
        <position position="58"/>
    </location>
</feature>
<gene>
    <name evidence="8 17" type="primary">hemA</name>
    <name evidence="17" type="ORF">H4075_18680</name>
</gene>
<comment type="domain">
    <text evidence="8">Possesses an unusual extended V-shaped dimeric structure with each monomer consisting of three distinct domains arranged along a curved 'spinal' alpha-helix. The N-terminal catalytic domain specifically recognizes the glutamate moiety of the substrate. The second domain is the NADPH-binding domain, and the third C-terminal domain is responsible for dimerization.</text>
</comment>
<keyword evidence="18" id="KW-1185">Reference proteome</keyword>
<dbReference type="EMBL" id="CP060007">
    <property type="protein sequence ID" value="QNA44077.1"/>
    <property type="molecule type" value="Genomic_DNA"/>
</dbReference>
<dbReference type="GO" id="GO:0008883">
    <property type="term" value="F:glutamyl-tRNA reductase activity"/>
    <property type="evidence" value="ECO:0007669"/>
    <property type="project" value="UniProtKB-UniRule"/>
</dbReference>
<dbReference type="InterPro" id="IPR015895">
    <property type="entry name" value="4pyrrol_synth_GluRdtase_N"/>
</dbReference>
<evidence type="ECO:0000256" key="8">
    <source>
        <dbReference type="HAMAP-Rule" id="MF_00087"/>
    </source>
</evidence>
<dbReference type="SUPFAM" id="SSF69742">
    <property type="entry name" value="Glutamyl tRNA-reductase catalytic, N-terminal domain"/>
    <property type="match status" value="1"/>
</dbReference>
<feature type="domain" description="Tetrapyrrole biosynthesis glutamyl-tRNA reductase dimerisation" evidence="14">
    <location>
        <begin position="319"/>
        <end position="388"/>
    </location>
</feature>
<organism evidence="17 18">
    <name type="scientific">Lacibacter sediminis</name>
    <dbReference type="NCBI Taxonomy" id="2760713"/>
    <lineage>
        <taxon>Bacteria</taxon>
        <taxon>Pseudomonadati</taxon>
        <taxon>Bacteroidota</taxon>
        <taxon>Chitinophagia</taxon>
        <taxon>Chitinophagales</taxon>
        <taxon>Chitinophagaceae</taxon>
        <taxon>Lacibacter</taxon>
    </lineage>
</organism>
<dbReference type="RefSeq" id="WP_182802339.1">
    <property type="nucleotide sequence ID" value="NZ_CP060007.1"/>
</dbReference>
<dbReference type="Gene3D" id="3.30.460.30">
    <property type="entry name" value="Glutamyl-tRNA reductase, N-terminal domain"/>
    <property type="match status" value="1"/>
</dbReference>
<dbReference type="SUPFAM" id="SSF51735">
    <property type="entry name" value="NAD(P)-binding Rossmann-fold domains"/>
    <property type="match status" value="1"/>
</dbReference>
<dbReference type="InterPro" id="IPR000343">
    <property type="entry name" value="4pyrrol_synth_GluRdtase"/>
</dbReference>
<dbReference type="InterPro" id="IPR036291">
    <property type="entry name" value="NAD(P)-bd_dom_sf"/>
</dbReference>